<keyword evidence="1" id="KW-0812">Transmembrane</keyword>
<gene>
    <name evidence="2" type="ORF">HII30_14570</name>
</gene>
<evidence type="ECO:0000313" key="2">
    <source>
        <dbReference type="EMBL" id="NMO96987.1"/>
    </source>
</evidence>
<keyword evidence="3" id="KW-1185">Reference proteome</keyword>
<organism evidence="2 3">
    <name type="scientific">Paenibacillus lemnae</name>
    <dbReference type="NCBI Taxonomy" id="1330551"/>
    <lineage>
        <taxon>Bacteria</taxon>
        <taxon>Bacillati</taxon>
        <taxon>Bacillota</taxon>
        <taxon>Bacilli</taxon>
        <taxon>Bacillales</taxon>
        <taxon>Paenibacillaceae</taxon>
        <taxon>Paenibacillus</taxon>
    </lineage>
</organism>
<feature type="transmembrane region" description="Helical" evidence="1">
    <location>
        <begin position="179"/>
        <end position="198"/>
    </location>
</feature>
<name>A0A848M7L2_PAELE</name>
<comment type="caution">
    <text evidence="2">The sequence shown here is derived from an EMBL/GenBank/DDBJ whole genome shotgun (WGS) entry which is preliminary data.</text>
</comment>
<protein>
    <submittedName>
        <fullName evidence="2">Anti-sigma factor</fullName>
    </submittedName>
</protein>
<keyword evidence="1" id="KW-1133">Transmembrane helix</keyword>
<accession>A0A848M7L2</accession>
<dbReference type="Proteomes" id="UP000565468">
    <property type="component" value="Unassembled WGS sequence"/>
</dbReference>
<proteinExistence type="predicted"/>
<keyword evidence="1" id="KW-0472">Membrane</keyword>
<dbReference type="AlphaFoldDB" id="A0A848M7L2"/>
<sequence>MRCEEAQELMETVWDLPDNDLRVYRLRQHVKSCPSCAMEYELWQDSMNMVQHLKYEPAEEHVEAVNRNVMDRIYRDFPWLVEENQPEKTPGRMMRKRLILWIAGFAALFGSSFLFFAIRGTLKASDPETPRTPVTGILPTGVAGSGSPVEESMHYNIPDPGSGIMDPLVAGMDPSQPQYWMVLSIIGVGLALFFLMRLNRASRC</sequence>
<evidence type="ECO:0000313" key="3">
    <source>
        <dbReference type="Proteomes" id="UP000565468"/>
    </source>
</evidence>
<evidence type="ECO:0000256" key="1">
    <source>
        <dbReference type="SAM" id="Phobius"/>
    </source>
</evidence>
<dbReference type="EMBL" id="JABBPN010000013">
    <property type="protein sequence ID" value="NMO96987.1"/>
    <property type="molecule type" value="Genomic_DNA"/>
</dbReference>
<reference evidence="2 3" key="1">
    <citation type="submission" date="2020-04" db="EMBL/GenBank/DDBJ databases">
        <title>Paenibacillus algicola sp. nov., a novel marine bacterium producing alginate lyase.</title>
        <authorList>
            <person name="Huang H."/>
        </authorList>
    </citation>
    <scope>NUCLEOTIDE SEQUENCE [LARGE SCALE GENOMIC DNA]</scope>
    <source>
        <strain evidence="2 3">L7-75</strain>
    </source>
</reference>
<feature type="transmembrane region" description="Helical" evidence="1">
    <location>
        <begin position="98"/>
        <end position="118"/>
    </location>
</feature>